<dbReference type="SUPFAM" id="SSF55729">
    <property type="entry name" value="Acyl-CoA N-acyltransferases (Nat)"/>
    <property type="match status" value="1"/>
</dbReference>
<name>A0A1I0F9T3_9ACTN</name>
<dbReference type="InterPro" id="IPR038740">
    <property type="entry name" value="BioF2-like_GNAT_dom"/>
</dbReference>
<keyword evidence="2" id="KW-0808">Transferase</keyword>
<dbReference type="Proteomes" id="UP000198507">
    <property type="component" value="Unassembled WGS sequence"/>
</dbReference>
<accession>A0A1I0F9T3</accession>
<proteinExistence type="predicted"/>
<dbReference type="GO" id="GO:0016740">
    <property type="term" value="F:transferase activity"/>
    <property type="evidence" value="ECO:0007669"/>
    <property type="project" value="UniProtKB-KW"/>
</dbReference>
<gene>
    <name evidence="2" type="ORF">SAMN04488546_2845</name>
</gene>
<dbReference type="Pfam" id="PF13480">
    <property type="entry name" value="Acetyltransf_6"/>
    <property type="match status" value="1"/>
</dbReference>
<evidence type="ECO:0000259" key="1">
    <source>
        <dbReference type="Pfam" id="PF13480"/>
    </source>
</evidence>
<evidence type="ECO:0000313" key="2">
    <source>
        <dbReference type="EMBL" id="SET54876.1"/>
    </source>
</evidence>
<organism evidence="2 3">
    <name type="scientific">Geodermatophilus poikilotrophus</name>
    <dbReference type="NCBI Taxonomy" id="1333667"/>
    <lineage>
        <taxon>Bacteria</taxon>
        <taxon>Bacillati</taxon>
        <taxon>Actinomycetota</taxon>
        <taxon>Actinomycetes</taxon>
        <taxon>Geodermatophilales</taxon>
        <taxon>Geodermatophilaceae</taxon>
        <taxon>Geodermatophilus</taxon>
    </lineage>
</organism>
<feature type="domain" description="BioF2-like acetyltransferase" evidence="1">
    <location>
        <begin position="178"/>
        <end position="312"/>
    </location>
</feature>
<evidence type="ECO:0000313" key="3">
    <source>
        <dbReference type="Proteomes" id="UP000198507"/>
    </source>
</evidence>
<sequence>MRAEPAAALLGRADLTPDVVAAWRDLVARAAEPNPCLEPDFALPAMAHLRGDDARLLVVRRGAELDALLPVRYTPRWRPRVPVPALVSWTHPYQLLGTPLVDRDRAGDTWTTLLRTPWRLRGAAALLDVHGAGDDGPVSAALDEALAATGGRAVRWDGHERAALVRGAEAMTEAPSGSRYKRVRRSRRALERAAGPVTVVDRAGDPAAVERFLAFEAAGWKGRAGTAVLSDPASAAFFREVCARFAGAGRLEVRSLEVPAGPVAVQVALRAGDAVFHMKVAYDEQYGDHSPGVQLLVDYADRFAEEGLALRDSCTAAGNVTESQVWPGRRRVSDVVVPFAGPVSRAAVSGLGRLRARRRPPA</sequence>
<reference evidence="3" key="1">
    <citation type="submission" date="2016-10" db="EMBL/GenBank/DDBJ databases">
        <authorList>
            <person name="Varghese N."/>
            <person name="Submissions S."/>
        </authorList>
    </citation>
    <scope>NUCLEOTIDE SEQUENCE [LARGE SCALE GENOMIC DNA]</scope>
    <source>
        <strain evidence="3">DSM 44209</strain>
    </source>
</reference>
<dbReference type="EMBL" id="FOIE01000005">
    <property type="protein sequence ID" value="SET54876.1"/>
    <property type="molecule type" value="Genomic_DNA"/>
</dbReference>
<dbReference type="RefSeq" id="WP_091445112.1">
    <property type="nucleotide sequence ID" value="NZ_FOIE01000005.1"/>
</dbReference>
<keyword evidence="3" id="KW-1185">Reference proteome</keyword>
<dbReference type="OrthoDB" id="4816997at2"/>
<dbReference type="InterPro" id="IPR016181">
    <property type="entry name" value="Acyl_CoA_acyltransferase"/>
</dbReference>
<protein>
    <submittedName>
        <fullName evidence="2">Acetyltransferase involved in cellulose biosynthesis, CelD/BcsL family</fullName>
    </submittedName>
</protein>
<dbReference type="AlphaFoldDB" id="A0A1I0F9T3"/>